<dbReference type="GO" id="GO:0050793">
    <property type="term" value="P:regulation of developmental process"/>
    <property type="evidence" value="ECO:0007669"/>
    <property type="project" value="TreeGrafter"/>
</dbReference>
<evidence type="ECO:0000256" key="4">
    <source>
        <dbReference type="ARBA" id="ARBA00022771"/>
    </source>
</evidence>
<sequence>MDLPGQGANVKWLSEVLEYALPMVPNYSFFSVRVFPKTSYIGKKMARKKVVSRREESPLDSTNSVNNVRILVIYGECQRNLAVHDGGYALDGCREFMASQAEGTDGALICAACGCHRNFHRRIVESEVV</sequence>
<dbReference type="GO" id="GO:0005634">
    <property type="term" value="C:nucleus"/>
    <property type="evidence" value="ECO:0007669"/>
    <property type="project" value="TreeGrafter"/>
</dbReference>
<evidence type="ECO:0000256" key="1">
    <source>
        <dbReference type="ARBA" id="ARBA00004496"/>
    </source>
</evidence>
<evidence type="ECO:0000256" key="3">
    <source>
        <dbReference type="ARBA" id="ARBA00022723"/>
    </source>
</evidence>
<keyword evidence="3" id="KW-0479">Metal-binding</keyword>
<dbReference type="PROSITE" id="PS51523">
    <property type="entry name" value="ZF_HD_DIMER"/>
    <property type="match status" value="1"/>
</dbReference>
<name>A0AA35VFL7_LACSI</name>
<evidence type="ECO:0000313" key="7">
    <source>
        <dbReference type="EMBL" id="CAI9272691.1"/>
    </source>
</evidence>
<protein>
    <recommendedName>
        <fullName evidence="6">ZF-HD dimerization-type domain-containing protein</fullName>
    </recommendedName>
</protein>
<dbReference type="PANTHER" id="PTHR31948:SF162">
    <property type="entry name" value="MINI ZINC FINGER PROTEIN 2"/>
    <property type="match status" value="1"/>
</dbReference>
<dbReference type="GO" id="GO:0008270">
    <property type="term" value="F:zinc ion binding"/>
    <property type="evidence" value="ECO:0007669"/>
    <property type="project" value="UniProtKB-KW"/>
</dbReference>
<evidence type="ECO:0000256" key="5">
    <source>
        <dbReference type="ARBA" id="ARBA00022833"/>
    </source>
</evidence>
<proteinExistence type="predicted"/>
<organism evidence="7 8">
    <name type="scientific">Lactuca saligna</name>
    <name type="common">Willowleaf lettuce</name>
    <dbReference type="NCBI Taxonomy" id="75948"/>
    <lineage>
        <taxon>Eukaryota</taxon>
        <taxon>Viridiplantae</taxon>
        <taxon>Streptophyta</taxon>
        <taxon>Embryophyta</taxon>
        <taxon>Tracheophyta</taxon>
        <taxon>Spermatophyta</taxon>
        <taxon>Magnoliopsida</taxon>
        <taxon>eudicotyledons</taxon>
        <taxon>Gunneridae</taxon>
        <taxon>Pentapetalae</taxon>
        <taxon>asterids</taxon>
        <taxon>campanulids</taxon>
        <taxon>Asterales</taxon>
        <taxon>Asteraceae</taxon>
        <taxon>Cichorioideae</taxon>
        <taxon>Cichorieae</taxon>
        <taxon>Lactucinae</taxon>
        <taxon>Lactuca</taxon>
    </lineage>
</organism>
<reference evidence="7" key="1">
    <citation type="submission" date="2023-04" db="EMBL/GenBank/DDBJ databases">
        <authorList>
            <person name="Vijverberg K."/>
            <person name="Xiong W."/>
            <person name="Schranz E."/>
        </authorList>
    </citation>
    <scope>NUCLEOTIDE SEQUENCE</scope>
</reference>
<dbReference type="GO" id="GO:0000976">
    <property type="term" value="F:transcription cis-regulatory region binding"/>
    <property type="evidence" value="ECO:0007669"/>
    <property type="project" value="TreeGrafter"/>
</dbReference>
<dbReference type="NCBIfam" id="TIGR01566">
    <property type="entry name" value="ZF_HD_prot_N"/>
    <property type="match status" value="1"/>
</dbReference>
<evidence type="ECO:0000259" key="6">
    <source>
        <dbReference type="PROSITE" id="PS51523"/>
    </source>
</evidence>
<dbReference type="AlphaFoldDB" id="A0AA35VFL7"/>
<comment type="subcellular location">
    <subcellularLocation>
        <location evidence="1">Cytoplasm</location>
    </subcellularLocation>
</comment>
<keyword evidence="5" id="KW-0862">Zinc</keyword>
<dbReference type="Pfam" id="PF04770">
    <property type="entry name" value="ZF-HD_dimer"/>
    <property type="match status" value="1"/>
</dbReference>
<dbReference type="GO" id="GO:0005737">
    <property type="term" value="C:cytoplasm"/>
    <property type="evidence" value="ECO:0007669"/>
    <property type="project" value="UniProtKB-SubCell"/>
</dbReference>
<evidence type="ECO:0000256" key="2">
    <source>
        <dbReference type="ARBA" id="ARBA00022490"/>
    </source>
</evidence>
<dbReference type="PANTHER" id="PTHR31948">
    <property type="entry name" value="ZINC-FINGER HOMEODOMAIN PROTEIN 2"/>
    <property type="match status" value="1"/>
</dbReference>
<dbReference type="GO" id="GO:0003700">
    <property type="term" value="F:DNA-binding transcription factor activity"/>
    <property type="evidence" value="ECO:0007669"/>
    <property type="project" value="TreeGrafter"/>
</dbReference>
<feature type="domain" description="ZF-HD dimerization-type" evidence="6">
    <location>
        <begin position="74"/>
        <end position="123"/>
    </location>
</feature>
<keyword evidence="4" id="KW-0863">Zinc-finger</keyword>
<dbReference type="EMBL" id="OX465078">
    <property type="protein sequence ID" value="CAI9272691.1"/>
    <property type="molecule type" value="Genomic_DNA"/>
</dbReference>
<dbReference type="Proteomes" id="UP001177003">
    <property type="component" value="Chromosome 2"/>
</dbReference>
<keyword evidence="2" id="KW-0963">Cytoplasm</keyword>
<accession>A0AA35VFL7</accession>
<gene>
    <name evidence="7" type="ORF">LSALG_LOCUS12894</name>
</gene>
<dbReference type="InterPro" id="IPR006456">
    <property type="entry name" value="ZF_HD_homeobox_Cys/His_dimer"/>
</dbReference>
<evidence type="ECO:0000313" key="8">
    <source>
        <dbReference type="Proteomes" id="UP001177003"/>
    </source>
</evidence>
<keyword evidence="8" id="KW-1185">Reference proteome</keyword>